<dbReference type="Pfam" id="PF01248">
    <property type="entry name" value="Ribosomal_L7Ae"/>
    <property type="match status" value="1"/>
</dbReference>
<feature type="compositionally biased region" description="Low complexity" evidence="1">
    <location>
        <begin position="472"/>
        <end position="485"/>
    </location>
</feature>
<dbReference type="InterPro" id="IPR004038">
    <property type="entry name" value="Ribosomal_eL8/eL30/eS12/Gad45"/>
</dbReference>
<dbReference type="GO" id="GO:0005655">
    <property type="term" value="C:nucleolar ribonuclease P complex"/>
    <property type="evidence" value="ECO:0007669"/>
    <property type="project" value="InterPro"/>
</dbReference>
<feature type="compositionally biased region" description="Polar residues" evidence="1">
    <location>
        <begin position="738"/>
        <end position="760"/>
    </location>
</feature>
<feature type="region of interest" description="Disordered" evidence="1">
    <location>
        <begin position="395"/>
        <end position="415"/>
    </location>
</feature>
<dbReference type="SUPFAM" id="SSF55315">
    <property type="entry name" value="L30e-like"/>
    <property type="match status" value="1"/>
</dbReference>
<keyword evidence="4" id="KW-1185">Reference proteome</keyword>
<dbReference type="InterPro" id="IPR029064">
    <property type="entry name" value="Ribosomal_eL30-like_sf"/>
</dbReference>
<feature type="compositionally biased region" description="Basic residues" evidence="1">
    <location>
        <begin position="221"/>
        <end position="230"/>
    </location>
</feature>
<feature type="compositionally biased region" description="Low complexity" evidence="1">
    <location>
        <begin position="686"/>
        <end position="696"/>
    </location>
</feature>
<feature type="domain" description="Ribosomal protein eL8/eL30/eS12/Gadd45" evidence="2">
    <location>
        <begin position="73"/>
        <end position="135"/>
    </location>
</feature>
<feature type="region of interest" description="Disordered" evidence="1">
    <location>
        <begin position="472"/>
        <end position="533"/>
    </location>
</feature>
<feature type="compositionally biased region" description="Polar residues" evidence="1">
    <location>
        <begin position="506"/>
        <end position="526"/>
    </location>
</feature>
<feature type="region of interest" description="Disordered" evidence="1">
    <location>
        <begin position="727"/>
        <end position="760"/>
    </location>
</feature>
<organism evidence="3 4">
    <name type="scientific">Candidula unifasciata</name>
    <dbReference type="NCBI Taxonomy" id="100452"/>
    <lineage>
        <taxon>Eukaryota</taxon>
        <taxon>Metazoa</taxon>
        <taxon>Spiralia</taxon>
        <taxon>Lophotrochozoa</taxon>
        <taxon>Mollusca</taxon>
        <taxon>Gastropoda</taxon>
        <taxon>Heterobranchia</taxon>
        <taxon>Euthyneura</taxon>
        <taxon>Panpulmonata</taxon>
        <taxon>Eupulmonata</taxon>
        <taxon>Stylommatophora</taxon>
        <taxon>Helicina</taxon>
        <taxon>Helicoidea</taxon>
        <taxon>Geomitridae</taxon>
        <taxon>Candidula</taxon>
    </lineage>
</organism>
<evidence type="ECO:0000313" key="4">
    <source>
        <dbReference type="Proteomes" id="UP000678393"/>
    </source>
</evidence>
<dbReference type="PANTHER" id="PTHR46948:SF1">
    <property type="entry name" value="RIBONUCLEASE P PROTEIN SUBUNIT P38"/>
    <property type="match status" value="1"/>
</dbReference>
<dbReference type="GO" id="GO:0033204">
    <property type="term" value="F:ribonuclease P RNA binding"/>
    <property type="evidence" value="ECO:0007669"/>
    <property type="project" value="TreeGrafter"/>
</dbReference>
<evidence type="ECO:0000256" key="1">
    <source>
        <dbReference type="SAM" id="MobiDB-lite"/>
    </source>
</evidence>
<dbReference type="EMBL" id="CAJHNH020002773">
    <property type="protein sequence ID" value="CAG5127721.1"/>
    <property type="molecule type" value="Genomic_DNA"/>
</dbReference>
<reference evidence="3" key="1">
    <citation type="submission" date="2021-04" db="EMBL/GenBank/DDBJ databases">
        <authorList>
            <consortium name="Molecular Ecology Group"/>
        </authorList>
    </citation>
    <scope>NUCLEOTIDE SEQUENCE</scope>
</reference>
<feature type="region of interest" description="Disordered" evidence="1">
    <location>
        <begin position="209"/>
        <end position="230"/>
    </location>
</feature>
<dbReference type="PANTHER" id="PTHR46948">
    <property type="entry name" value="RIBONUCLEASE P PROTEIN SUBUNIT P38"/>
    <property type="match status" value="1"/>
</dbReference>
<gene>
    <name evidence="3" type="ORF">CUNI_LOCUS13279</name>
</gene>
<dbReference type="OrthoDB" id="20109at2759"/>
<name>A0A8S3ZM31_9EUPU</name>
<comment type="caution">
    <text evidence="3">The sequence shown here is derived from an EMBL/GenBank/DDBJ whole genome shotgun (WGS) entry which is preliminary data.</text>
</comment>
<feature type="compositionally biased region" description="Basic and acidic residues" evidence="1">
    <location>
        <begin position="209"/>
        <end position="220"/>
    </location>
</feature>
<dbReference type="GO" id="GO:0004526">
    <property type="term" value="F:ribonuclease P activity"/>
    <property type="evidence" value="ECO:0007669"/>
    <property type="project" value="TreeGrafter"/>
</dbReference>
<dbReference type="GO" id="GO:0001650">
    <property type="term" value="C:fibrillar center"/>
    <property type="evidence" value="ECO:0007669"/>
    <property type="project" value="TreeGrafter"/>
</dbReference>
<feature type="compositionally biased region" description="Polar residues" evidence="1">
    <location>
        <begin position="354"/>
        <end position="363"/>
    </location>
</feature>
<protein>
    <recommendedName>
        <fullName evidence="2">Ribosomal protein eL8/eL30/eS12/Gadd45 domain-containing protein</fullName>
    </recommendedName>
</protein>
<feature type="compositionally biased region" description="Polar residues" evidence="1">
    <location>
        <begin position="669"/>
        <end position="685"/>
    </location>
</feature>
<feature type="compositionally biased region" description="Polar residues" evidence="1">
    <location>
        <begin position="638"/>
        <end position="648"/>
    </location>
</feature>
<evidence type="ECO:0000313" key="3">
    <source>
        <dbReference type="EMBL" id="CAG5127721.1"/>
    </source>
</evidence>
<proteinExistence type="predicted"/>
<dbReference type="Proteomes" id="UP000678393">
    <property type="component" value="Unassembled WGS sequence"/>
</dbReference>
<dbReference type="Gene3D" id="3.30.1330.30">
    <property type="match status" value="2"/>
</dbReference>
<dbReference type="GO" id="GO:0001682">
    <property type="term" value="P:tRNA 5'-leader removal"/>
    <property type="evidence" value="ECO:0007669"/>
    <property type="project" value="InterPro"/>
</dbReference>
<accession>A0A8S3ZM31</accession>
<feature type="region of interest" description="Disordered" evidence="1">
    <location>
        <begin position="344"/>
        <end position="371"/>
    </location>
</feature>
<evidence type="ECO:0000259" key="2">
    <source>
        <dbReference type="Pfam" id="PF01248"/>
    </source>
</evidence>
<feature type="compositionally biased region" description="Basic residues" evidence="1">
    <location>
        <begin position="486"/>
        <end position="495"/>
    </location>
</feature>
<dbReference type="GO" id="GO:0000172">
    <property type="term" value="C:ribonuclease MRP complex"/>
    <property type="evidence" value="ECO:0007669"/>
    <property type="project" value="InterPro"/>
</dbReference>
<dbReference type="InterPro" id="IPR042848">
    <property type="entry name" value="Rpp38"/>
</dbReference>
<feature type="region of interest" description="Disordered" evidence="1">
    <location>
        <begin position="638"/>
        <end position="713"/>
    </location>
</feature>
<sequence>MAAPTIPASRRKANLSTMSLKEKTPKVTRKNILCPVSQEWPRVTKEVEGSILMKLTEKLTGGVNIVKHVKKSAVDDKSEKARIRSQLEVGTSGVFRALERDELACVLISGQATPAITVDHIISLAQDQGCPLLCLDQLAPTVAKATQSKCLPLALGFKKIDNSHSEFAEVISLVQSNTTTCAPQKIVNLSAAQPVAGQGSTQTLYQGLKLKDNTDKEKHDSKKKKRRKKQKLKDLFERAFIQQFDIGKRTVAAFLERGKYEVVLVSEQVTPVLLADTKPVSLLSVAAVKKCPVVVLPGLVDALKALFGATFSVLALKKLSSFQDEQKHFKPIIDKCLQAVTNTNEQQLPERQESTGSFSTTKSEPSRKPHELCPEEEVVAISMDTETADLQASQNIEFTSDQKRVPGKESAVISANNEVSDEDAEIEDYSYLYVMKAESKELADAKNELKAFTSSLGNDPFSADYISLSTTSSESRVQSSSSSGKQKGHLSKKQKLTPAQADKTASLASSKPKTVSLNSSTVSKQPDLSEQRKDNFIPFTEAGTSSSQNLFREAESLDIDTRIKTSSKEMSAEVPLFTICRSGNSVPPGSAVESTQHKLMDDVDKLISNKEDGTVNDTPQEFETPLFFLCKSNKTTSQSSSIEPVQQKQQDKEDKSGASLEDEIERMKASSQLQTETPFFNLSGNPVSPSSPVEPVQQKHENKAKLTTSSKEDKIVKVKELTQDQNETPFFSLCRSGNPVSQGTKKSSQQKRPNNDNQLVNINEDNATLGAHELRASTADTKYKGIDFLSLVEPSKDARKAVKRKLQGEQSYISFAYTESNIQTMVSNPSKKKKKKKKQKK</sequence>
<dbReference type="AlphaFoldDB" id="A0A8S3ZM31"/>
<feature type="compositionally biased region" description="Basic and acidic residues" evidence="1">
    <location>
        <begin position="697"/>
        <end position="713"/>
    </location>
</feature>